<evidence type="ECO:0000256" key="1">
    <source>
        <dbReference type="ARBA" id="ARBA00001946"/>
    </source>
</evidence>
<comment type="subunit">
    <text evidence="9">Homodimer, forms a heterotetramer with a Cas1 homodimer.</text>
</comment>
<organism evidence="11 12">
    <name type="scientific">Candidatus Pseudoramibacter fermentans</name>
    <dbReference type="NCBI Taxonomy" id="2594427"/>
    <lineage>
        <taxon>Bacteria</taxon>
        <taxon>Bacillati</taxon>
        <taxon>Bacillota</taxon>
        <taxon>Clostridia</taxon>
        <taxon>Eubacteriales</taxon>
        <taxon>Eubacteriaceae</taxon>
        <taxon>Pseudoramibacter</taxon>
    </lineage>
</organism>
<reference evidence="11" key="1">
    <citation type="journal article" date="2020" name="Appl. Environ. Microbiol.">
        <title>Medium-Chain Fatty Acid Synthesis by 'Candidatus Weimeria bifida' gen. nov., sp. nov., and 'Candidatus Pseudoramibacter fermentans' sp. nov.</title>
        <authorList>
            <person name="Scarborough M.J."/>
            <person name="Myers K.S."/>
            <person name="Donohue T.J."/>
            <person name="Noguera D.R."/>
        </authorList>
    </citation>
    <scope>NUCLEOTIDE SEQUENCE</scope>
    <source>
        <strain evidence="11">EUB1.1</strain>
    </source>
</reference>
<comment type="cofactor">
    <cofactor evidence="1 9">
        <name>Mg(2+)</name>
        <dbReference type="ChEBI" id="CHEBI:18420"/>
    </cofactor>
</comment>
<evidence type="ECO:0000256" key="6">
    <source>
        <dbReference type="ARBA" id="ARBA00022801"/>
    </source>
</evidence>
<dbReference type="PANTHER" id="PTHR34405">
    <property type="entry name" value="CRISPR-ASSOCIATED ENDORIBONUCLEASE CAS2"/>
    <property type="match status" value="1"/>
</dbReference>
<dbReference type="PIRSF" id="PIRSF032582">
    <property type="entry name" value="Cas2"/>
    <property type="match status" value="1"/>
</dbReference>
<dbReference type="InterPro" id="IPR021127">
    <property type="entry name" value="CRISPR_associated_Cas2"/>
</dbReference>
<dbReference type="GO" id="GO:0004521">
    <property type="term" value="F:RNA endonuclease activity"/>
    <property type="evidence" value="ECO:0007669"/>
    <property type="project" value="UniProtKB-UniRule"/>
</dbReference>
<gene>
    <name evidence="9 11" type="primary">cas2</name>
    <name evidence="11" type="ORF">FRC53_09110</name>
</gene>
<evidence type="ECO:0000256" key="10">
    <source>
        <dbReference type="PIRNR" id="PIRNR032582"/>
    </source>
</evidence>
<keyword evidence="3 9" id="KW-0540">Nuclease</keyword>
<evidence type="ECO:0000256" key="9">
    <source>
        <dbReference type="HAMAP-Rule" id="MF_01471"/>
    </source>
</evidence>
<dbReference type="EMBL" id="VOGB01000005">
    <property type="protein sequence ID" value="MQM73553.1"/>
    <property type="molecule type" value="Genomic_DNA"/>
</dbReference>
<keyword evidence="6 9" id="KW-0378">Hydrolase</keyword>
<feature type="binding site" evidence="9">
    <location>
        <position position="8"/>
    </location>
    <ligand>
        <name>Mg(2+)</name>
        <dbReference type="ChEBI" id="CHEBI:18420"/>
        <note>catalytic</note>
    </ligand>
</feature>
<evidence type="ECO:0000256" key="4">
    <source>
        <dbReference type="ARBA" id="ARBA00022723"/>
    </source>
</evidence>
<dbReference type="GO" id="GO:0043571">
    <property type="term" value="P:maintenance of CRISPR repeat elements"/>
    <property type="evidence" value="ECO:0007669"/>
    <property type="project" value="UniProtKB-UniRule"/>
</dbReference>
<dbReference type="PANTHER" id="PTHR34405:SF3">
    <property type="entry name" value="CRISPR-ASSOCIATED ENDORIBONUCLEASE CAS2 3"/>
    <property type="match status" value="1"/>
</dbReference>
<dbReference type="NCBIfam" id="TIGR01573">
    <property type="entry name" value="cas2"/>
    <property type="match status" value="1"/>
</dbReference>
<dbReference type="AlphaFoldDB" id="A0A6L5GTP6"/>
<evidence type="ECO:0000256" key="5">
    <source>
        <dbReference type="ARBA" id="ARBA00022759"/>
    </source>
</evidence>
<name>A0A6L5GTP6_9FIRM</name>
<sequence>MMVIISYDVSTASTGGTKRLRQVAKACEAHAQRVQNSVFEADLDYSAFLKLKAELVRIIDEKTDSLRFYYLGNHWKRRVEHIGAKKGYDPEGPIII</sequence>
<evidence type="ECO:0000313" key="12">
    <source>
        <dbReference type="Proteomes" id="UP000473648"/>
    </source>
</evidence>
<accession>A0A6L5GTP6</accession>
<evidence type="ECO:0000256" key="3">
    <source>
        <dbReference type="ARBA" id="ARBA00022722"/>
    </source>
</evidence>
<keyword evidence="12" id="KW-1185">Reference proteome</keyword>
<evidence type="ECO:0000256" key="2">
    <source>
        <dbReference type="ARBA" id="ARBA00009959"/>
    </source>
</evidence>
<dbReference type="Gene3D" id="3.30.70.240">
    <property type="match status" value="1"/>
</dbReference>
<evidence type="ECO:0000256" key="8">
    <source>
        <dbReference type="ARBA" id="ARBA00023118"/>
    </source>
</evidence>
<protein>
    <recommendedName>
        <fullName evidence="9">CRISPR-associated endoribonuclease Cas2</fullName>
        <ecNumber evidence="9">3.1.-.-</ecNumber>
    </recommendedName>
</protein>
<dbReference type="HAMAP" id="MF_01471">
    <property type="entry name" value="Cas2"/>
    <property type="match status" value="1"/>
</dbReference>
<comment type="caution">
    <text evidence="11">The sequence shown here is derived from an EMBL/GenBank/DDBJ whole genome shotgun (WGS) entry which is preliminary data.</text>
</comment>
<keyword evidence="4 9" id="KW-0479">Metal-binding</keyword>
<dbReference type="SUPFAM" id="SSF143430">
    <property type="entry name" value="TTP0101/SSO1404-like"/>
    <property type="match status" value="1"/>
</dbReference>
<dbReference type="GO" id="GO:0016787">
    <property type="term" value="F:hydrolase activity"/>
    <property type="evidence" value="ECO:0007669"/>
    <property type="project" value="UniProtKB-KW"/>
</dbReference>
<dbReference type="Pfam" id="PF09827">
    <property type="entry name" value="CRISPR_Cas2"/>
    <property type="match status" value="1"/>
</dbReference>
<dbReference type="InterPro" id="IPR019199">
    <property type="entry name" value="Virulence_VapD/CRISPR_Cas2"/>
</dbReference>
<proteinExistence type="inferred from homology"/>
<keyword evidence="8 9" id="KW-0051">Antiviral defense</keyword>
<comment type="function">
    <text evidence="9">CRISPR (clustered regularly interspaced short palindromic repeat), is an adaptive immune system that provides protection against mobile genetic elements (viruses, transposable elements and conjugative plasmids). CRISPR clusters contain sequences complementary to antecedent mobile elements and target invading nucleic acids. CRISPR clusters are transcribed and processed into CRISPR RNA (crRNA). Functions as a ssRNA-specific endoribonuclease. Involved in the integration of spacer DNA into the CRISPR cassette.</text>
</comment>
<evidence type="ECO:0000256" key="7">
    <source>
        <dbReference type="ARBA" id="ARBA00022842"/>
    </source>
</evidence>
<keyword evidence="7 9" id="KW-0460">Magnesium</keyword>
<dbReference type="GO" id="GO:0046872">
    <property type="term" value="F:metal ion binding"/>
    <property type="evidence" value="ECO:0007669"/>
    <property type="project" value="UniProtKB-UniRule"/>
</dbReference>
<dbReference type="Proteomes" id="UP000473648">
    <property type="component" value="Unassembled WGS sequence"/>
</dbReference>
<keyword evidence="5 9" id="KW-0255">Endonuclease</keyword>
<dbReference type="CDD" id="cd09725">
    <property type="entry name" value="Cas2_I_II_III"/>
    <property type="match status" value="1"/>
</dbReference>
<dbReference type="GO" id="GO:0051607">
    <property type="term" value="P:defense response to virus"/>
    <property type="evidence" value="ECO:0007669"/>
    <property type="project" value="UniProtKB-UniRule"/>
</dbReference>
<dbReference type="EC" id="3.1.-.-" evidence="9"/>
<evidence type="ECO:0000313" key="11">
    <source>
        <dbReference type="EMBL" id="MQM73553.1"/>
    </source>
</evidence>
<comment type="similarity">
    <text evidence="2 9 10">Belongs to the CRISPR-associated endoribonuclease Cas2 protein family.</text>
</comment>